<keyword evidence="2" id="KW-1185">Reference proteome</keyword>
<dbReference type="AlphaFoldDB" id="A0A5B7D2G3"/>
<accession>A0A5B7D2G3</accession>
<protein>
    <submittedName>
        <fullName evidence="1">Uncharacterized protein</fullName>
    </submittedName>
</protein>
<comment type="caution">
    <text evidence="1">The sequence shown here is derived from an EMBL/GenBank/DDBJ whole genome shotgun (WGS) entry which is preliminary data.</text>
</comment>
<organism evidence="1 2">
    <name type="scientific">Portunus trituberculatus</name>
    <name type="common">Swimming crab</name>
    <name type="synonym">Neptunus trituberculatus</name>
    <dbReference type="NCBI Taxonomy" id="210409"/>
    <lineage>
        <taxon>Eukaryota</taxon>
        <taxon>Metazoa</taxon>
        <taxon>Ecdysozoa</taxon>
        <taxon>Arthropoda</taxon>
        <taxon>Crustacea</taxon>
        <taxon>Multicrustacea</taxon>
        <taxon>Malacostraca</taxon>
        <taxon>Eumalacostraca</taxon>
        <taxon>Eucarida</taxon>
        <taxon>Decapoda</taxon>
        <taxon>Pleocyemata</taxon>
        <taxon>Brachyura</taxon>
        <taxon>Eubrachyura</taxon>
        <taxon>Portunoidea</taxon>
        <taxon>Portunidae</taxon>
        <taxon>Portuninae</taxon>
        <taxon>Portunus</taxon>
    </lineage>
</organism>
<proteinExistence type="predicted"/>
<dbReference type="Proteomes" id="UP000324222">
    <property type="component" value="Unassembled WGS sequence"/>
</dbReference>
<name>A0A5B7D2G3_PORTR</name>
<dbReference type="EMBL" id="VSRR010000489">
    <property type="protein sequence ID" value="MPC16242.1"/>
    <property type="molecule type" value="Genomic_DNA"/>
</dbReference>
<evidence type="ECO:0000313" key="1">
    <source>
        <dbReference type="EMBL" id="MPC16242.1"/>
    </source>
</evidence>
<gene>
    <name evidence="1" type="ORF">E2C01_009062</name>
</gene>
<evidence type="ECO:0000313" key="2">
    <source>
        <dbReference type="Proteomes" id="UP000324222"/>
    </source>
</evidence>
<reference evidence="1 2" key="1">
    <citation type="submission" date="2019-05" db="EMBL/GenBank/DDBJ databases">
        <title>Another draft genome of Portunus trituberculatus and its Hox gene families provides insights of decapod evolution.</title>
        <authorList>
            <person name="Jeong J.-H."/>
            <person name="Song I."/>
            <person name="Kim S."/>
            <person name="Choi T."/>
            <person name="Kim D."/>
            <person name="Ryu S."/>
            <person name="Kim W."/>
        </authorList>
    </citation>
    <scope>NUCLEOTIDE SEQUENCE [LARGE SCALE GENOMIC DNA]</scope>
    <source>
        <tissue evidence="1">Muscle</tissue>
    </source>
</reference>
<sequence>MKNVCQQQQCHGGSRKGVAQCQAGSERDVVFGLLPLLYEDLHLEKVELYAMFIKFKTEFEVIVTVTKKELTV</sequence>